<dbReference type="Pfam" id="PF12937">
    <property type="entry name" value="F-box-like"/>
    <property type="match status" value="1"/>
</dbReference>
<feature type="domain" description="F-box" evidence="2">
    <location>
        <begin position="16"/>
        <end position="62"/>
    </location>
</feature>
<reference evidence="3" key="1">
    <citation type="submission" date="2016-04" db="EMBL/GenBank/DDBJ databases">
        <authorList>
            <person name="Nguyen H.D."/>
            <person name="Samba Siva P."/>
            <person name="Cullis J."/>
            <person name="Levesque C.A."/>
            <person name="Hambleton S."/>
        </authorList>
    </citation>
    <scope>NUCLEOTIDE SEQUENCE</scope>
    <source>
        <strain evidence="3">DAOMC 236422</strain>
    </source>
</reference>
<accession>A0A8X7T1C7</accession>
<name>A0A8X7T1C7_9BASI</name>
<feature type="region of interest" description="Disordered" evidence="1">
    <location>
        <begin position="764"/>
        <end position="805"/>
    </location>
</feature>
<keyword evidence="4" id="KW-1185">Reference proteome</keyword>
<feature type="region of interest" description="Disordered" evidence="1">
    <location>
        <begin position="617"/>
        <end position="638"/>
    </location>
</feature>
<dbReference type="InterPro" id="IPR036047">
    <property type="entry name" value="F-box-like_dom_sf"/>
</dbReference>
<sequence>MASSQMDIDGGEMESVCQLSRLPSELVIYILKKLSPRDVLHFGLTCGAFWQIATDPQLWRHLHNQAADPLRLHLAPNLHETLSRTSVKSDDVKRTRAVSRKGKERMTSEEPRTSPVDEWKSWASLTLVRDNAARQLAFYSIGDQSRILLGMYGETVASLVGMLESRDGSISPSTTVNTLKSLLFPASTLGRHRFRHWIFPRQLSKQSLFKELEQEEFEAMSRKRRRIASEPPLKKSEDLDADAERDRSDLDLKHFARRIEAKINAFSTQQLAAELHCLHGPLYSNQRDIMEAGFWQELCDPRDPLAPSLKPKSKLLHLLSKQRRGSARPCSAAERMTAQLRIYDSGNFGHANQWGPLRPWIATRSAIDPSSAEPAPTISVPGINADPEFAIVELNTLQGAAIAASVLDQLEENGAASHNPPQSSSSVAEADFGSAAVTIQTLEANTQEEDDEAEEEDPDFVPGADWDAETDEADAGSEEEFGAQLELAMSEASSRRSVAVNQRVRERRQAGQLFKAIDWELVEAIMLCMHSNIEDAKQMRGWGLHLPTALYEMPNNALPNAASGSANRIITIEEQRRQEAEGGLEGNMDVDGPLTRRRRRSLMEATTDTWFDPLRVPTGWDKSHGPDPRREPGANPRDWAGVEGVWIGTYVFCAYQTALARGIDFDHLEADVVGDCLQLCLRVLPEGELLPPADEELCAQPPVGNTEGYELLPESGGQGAGDAEILPPLRLQGHAVQYTHSGQSVRRSTIYGMVRPIYGYVSSTQDAGRSPLHEDVLGEAGGEGSKRSRVDDEHDGATSSKPDSSRSRRLVIKGYHWNLCHRYLNSNSWSLSGIQPGGLGSRLPILGIWTDADRGAAQPCGPWLYYRVGNRLWEDVERELESIGS</sequence>
<dbReference type="PROSITE" id="PS50181">
    <property type="entry name" value="FBOX"/>
    <property type="match status" value="1"/>
</dbReference>
<dbReference type="AlphaFoldDB" id="A0A8X7T1C7"/>
<organism evidence="3 4">
    <name type="scientific">Tilletia walkeri</name>
    <dbReference type="NCBI Taxonomy" id="117179"/>
    <lineage>
        <taxon>Eukaryota</taxon>
        <taxon>Fungi</taxon>
        <taxon>Dikarya</taxon>
        <taxon>Basidiomycota</taxon>
        <taxon>Ustilaginomycotina</taxon>
        <taxon>Exobasidiomycetes</taxon>
        <taxon>Tilletiales</taxon>
        <taxon>Tilletiaceae</taxon>
        <taxon>Tilletia</taxon>
    </lineage>
</organism>
<dbReference type="SUPFAM" id="SSF81383">
    <property type="entry name" value="F-box domain"/>
    <property type="match status" value="1"/>
</dbReference>
<feature type="compositionally biased region" description="Basic and acidic residues" evidence="1">
    <location>
        <begin position="232"/>
        <end position="243"/>
    </location>
</feature>
<evidence type="ECO:0000313" key="4">
    <source>
        <dbReference type="Proteomes" id="UP000078113"/>
    </source>
</evidence>
<dbReference type="Gene3D" id="1.20.1280.50">
    <property type="match status" value="1"/>
</dbReference>
<evidence type="ECO:0000259" key="2">
    <source>
        <dbReference type="PROSITE" id="PS50181"/>
    </source>
</evidence>
<feature type="compositionally biased region" description="Basic and acidic residues" evidence="1">
    <location>
        <begin position="784"/>
        <end position="796"/>
    </location>
</feature>
<feature type="compositionally biased region" description="Acidic residues" evidence="1">
    <location>
        <begin position="466"/>
        <end position="479"/>
    </location>
</feature>
<dbReference type="EMBL" id="LWDG02000566">
    <property type="protein sequence ID" value="KAE8264151.1"/>
    <property type="molecule type" value="Genomic_DNA"/>
</dbReference>
<evidence type="ECO:0000256" key="1">
    <source>
        <dbReference type="SAM" id="MobiDB-lite"/>
    </source>
</evidence>
<dbReference type="Proteomes" id="UP000078113">
    <property type="component" value="Unassembled WGS sequence"/>
</dbReference>
<proteinExistence type="predicted"/>
<feature type="region of interest" description="Disordered" evidence="1">
    <location>
        <begin position="89"/>
        <end position="112"/>
    </location>
</feature>
<gene>
    <name evidence="3" type="ORF">A4X09_0g7046</name>
</gene>
<feature type="region of interest" description="Disordered" evidence="1">
    <location>
        <begin position="445"/>
        <end position="479"/>
    </location>
</feature>
<dbReference type="InterPro" id="IPR001810">
    <property type="entry name" value="F-box_dom"/>
</dbReference>
<feature type="region of interest" description="Disordered" evidence="1">
    <location>
        <begin position="221"/>
        <end position="243"/>
    </location>
</feature>
<comment type="caution">
    <text evidence="3">The sequence shown here is derived from an EMBL/GenBank/DDBJ whole genome shotgun (WGS) entry which is preliminary data.</text>
</comment>
<feature type="compositionally biased region" description="Acidic residues" evidence="1">
    <location>
        <begin position="446"/>
        <end position="459"/>
    </location>
</feature>
<evidence type="ECO:0000313" key="3">
    <source>
        <dbReference type="EMBL" id="KAE8264151.1"/>
    </source>
</evidence>
<feature type="compositionally biased region" description="Basic and acidic residues" evidence="1">
    <location>
        <begin position="621"/>
        <end position="632"/>
    </location>
</feature>
<reference evidence="3" key="2">
    <citation type="journal article" date="2019" name="IMA Fungus">
        <title>Genome sequencing and comparison of five Tilletia species to identify candidate genes for the detection of regulated species infecting wheat.</title>
        <authorList>
            <person name="Nguyen H.D.T."/>
            <person name="Sultana T."/>
            <person name="Kesanakurti P."/>
            <person name="Hambleton S."/>
        </authorList>
    </citation>
    <scope>NUCLEOTIDE SEQUENCE</scope>
    <source>
        <strain evidence="3">DAOMC 236422</strain>
    </source>
</reference>
<protein>
    <recommendedName>
        <fullName evidence="2">F-box domain-containing protein</fullName>
    </recommendedName>
</protein>